<keyword evidence="2" id="KW-1185">Reference proteome</keyword>
<dbReference type="EMBL" id="JAHRIQ010047545">
    <property type="protein sequence ID" value="MEQ2236592.1"/>
    <property type="molecule type" value="Genomic_DNA"/>
</dbReference>
<protein>
    <submittedName>
        <fullName evidence="1">Uncharacterized protein</fullName>
    </submittedName>
</protein>
<evidence type="ECO:0000313" key="2">
    <source>
        <dbReference type="Proteomes" id="UP001482620"/>
    </source>
</evidence>
<comment type="caution">
    <text evidence="1">The sequence shown here is derived from an EMBL/GenBank/DDBJ whole genome shotgun (WGS) entry which is preliminary data.</text>
</comment>
<accession>A0ABV0TW67</accession>
<name>A0ABV0TW67_9TELE</name>
<evidence type="ECO:0000313" key="1">
    <source>
        <dbReference type="EMBL" id="MEQ2236592.1"/>
    </source>
</evidence>
<reference evidence="1 2" key="1">
    <citation type="submission" date="2021-06" db="EMBL/GenBank/DDBJ databases">
        <authorList>
            <person name="Palmer J.M."/>
        </authorList>
    </citation>
    <scope>NUCLEOTIDE SEQUENCE [LARGE SCALE GENOMIC DNA]</scope>
    <source>
        <strain evidence="2">if_2019</strain>
        <tissue evidence="1">Muscle</tissue>
    </source>
</reference>
<organism evidence="1 2">
    <name type="scientific">Ilyodon furcidens</name>
    <name type="common">goldbreast splitfin</name>
    <dbReference type="NCBI Taxonomy" id="33524"/>
    <lineage>
        <taxon>Eukaryota</taxon>
        <taxon>Metazoa</taxon>
        <taxon>Chordata</taxon>
        <taxon>Craniata</taxon>
        <taxon>Vertebrata</taxon>
        <taxon>Euteleostomi</taxon>
        <taxon>Actinopterygii</taxon>
        <taxon>Neopterygii</taxon>
        <taxon>Teleostei</taxon>
        <taxon>Neoteleostei</taxon>
        <taxon>Acanthomorphata</taxon>
        <taxon>Ovalentaria</taxon>
        <taxon>Atherinomorphae</taxon>
        <taxon>Cyprinodontiformes</taxon>
        <taxon>Goodeidae</taxon>
        <taxon>Ilyodon</taxon>
    </lineage>
</organism>
<gene>
    <name evidence="1" type="ORF">ILYODFUR_014337</name>
</gene>
<sequence>MADYITWSCTWSHSVYNQHQGGVMLYLSEHLRNSLMDLYKRLGINGPLCFVSGPYLTSLYKYFSRQEVSQVIISDSVAAVFSRLNVKRKFSICEINCRIGLKHFFYFFIAMNPIQSAAQTRL</sequence>
<dbReference type="Proteomes" id="UP001482620">
    <property type="component" value="Unassembled WGS sequence"/>
</dbReference>
<proteinExistence type="predicted"/>